<dbReference type="OrthoDB" id="3826766at2"/>
<feature type="region of interest" description="Disordered" evidence="1">
    <location>
        <begin position="127"/>
        <end position="146"/>
    </location>
</feature>
<proteinExistence type="predicted"/>
<evidence type="ECO:0000313" key="2">
    <source>
        <dbReference type="EMBL" id="TXR55138.1"/>
    </source>
</evidence>
<name>A0A5C8ZDB2_9ACTN</name>
<dbReference type="NCBIfam" id="TIGR03941">
    <property type="entry name" value="tRNA_deam_assoc"/>
    <property type="match status" value="1"/>
</dbReference>
<dbReference type="Proteomes" id="UP000321234">
    <property type="component" value="Unassembled WGS sequence"/>
</dbReference>
<dbReference type="AlphaFoldDB" id="A0A5C8ZDB2"/>
<sequence length="169" mass="17748">MTSMSYFTAVLASDGDGWRSVDLDVEDAVDVEELADEVRAAVDGSGDAPGPLLVVLEREDDWFALVRVDGEEPRAFVSDLASATSSHYGELLSVTADSPAPQPAPQEDEEEDSAARVAAPTWAGDADLLSDLDLPGSELADTAESRDPASALVAVGEKVGFVDLLEALR</sequence>
<dbReference type="EMBL" id="VKAC01000010">
    <property type="protein sequence ID" value="TXR55138.1"/>
    <property type="molecule type" value="Genomic_DNA"/>
</dbReference>
<evidence type="ECO:0000313" key="3">
    <source>
        <dbReference type="Proteomes" id="UP000321234"/>
    </source>
</evidence>
<dbReference type="InterPro" id="IPR023869">
    <property type="entry name" value="tRNA_Adeno_NH3ase_assoc_put"/>
</dbReference>
<evidence type="ECO:0000256" key="1">
    <source>
        <dbReference type="SAM" id="MobiDB-lite"/>
    </source>
</evidence>
<evidence type="ECO:0008006" key="4">
    <source>
        <dbReference type="Google" id="ProtNLM"/>
    </source>
</evidence>
<protein>
    <recommendedName>
        <fullName evidence="4">tRNA adenosine deaminase-associated protein</fullName>
    </recommendedName>
</protein>
<keyword evidence="3" id="KW-1185">Reference proteome</keyword>
<accession>A0A5C8ZDB2</accession>
<reference evidence="2 3" key="1">
    <citation type="submission" date="2019-07" db="EMBL/GenBank/DDBJ databases">
        <title>Quadrisphaera sp. strain DD2A genome sequencing and assembly.</title>
        <authorList>
            <person name="Kim I."/>
        </authorList>
    </citation>
    <scope>NUCLEOTIDE SEQUENCE [LARGE SCALE GENOMIC DNA]</scope>
    <source>
        <strain evidence="2 3">DD2A</strain>
    </source>
</reference>
<gene>
    <name evidence="2" type="ORF">FMM08_16800</name>
</gene>
<comment type="caution">
    <text evidence="2">The sequence shown here is derived from an EMBL/GenBank/DDBJ whole genome shotgun (WGS) entry which is preliminary data.</text>
</comment>
<organism evidence="2 3">
    <name type="scientific">Quadrisphaera setariae</name>
    <dbReference type="NCBI Taxonomy" id="2593304"/>
    <lineage>
        <taxon>Bacteria</taxon>
        <taxon>Bacillati</taxon>
        <taxon>Actinomycetota</taxon>
        <taxon>Actinomycetes</taxon>
        <taxon>Kineosporiales</taxon>
        <taxon>Kineosporiaceae</taxon>
        <taxon>Quadrisphaera</taxon>
    </lineage>
</organism>
<feature type="region of interest" description="Disordered" evidence="1">
    <location>
        <begin position="95"/>
        <end position="117"/>
    </location>
</feature>